<dbReference type="GO" id="GO:0005813">
    <property type="term" value="C:centrosome"/>
    <property type="evidence" value="ECO:0007669"/>
    <property type="project" value="TreeGrafter"/>
</dbReference>
<dbReference type="GO" id="GO:0007099">
    <property type="term" value="P:centriole replication"/>
    <property type="evidence" value="ECO:0007669"/>
    <property type="project" value="TreeGrafter"/>
</dbReference>
<protein>
    <recommendedName>
        <fullName evidence="3">CEP152 CEP63 binding coiled coil domain-containing protein</fullName>
    </recommendedName>
</protein>
<dbReference type="PANTHER" id="PTHR10337">
    <property type="entry name" value="SHC TRANSFORMING PROTEIN"/>
    <property type="match status" value="1"/>
</dbReference>
<evidence type="ECO:0000256" key="1">
    <source>
        <dbReference type="SAM" id="Coils"/>
    </source>
</evidence>
<feature type="coiled-coil region" evidence="1">
    <location>
        <begin position="793"/>
        <end position="831"/>
    </location>
</feature>
<feature type="compositionally biased region" description="Basic and acidic residues" evidence="2">
    <location>
        <begin position="1353"/>
        <end position="1383"/>
    </location>
</feature>
<evidence type="ECO:0000313" key="5">
    <source>
        <dbReference type="Proteomes" id="UP000770717"/>
    </source>
</evidence>
<organism evidence="4 5">
    <name type="scientific">Eleutherodactylus coqui</name>
    <name type="common">Puerto Rican coqui</name>
    <dbReference type="NCBI Taxonomy" id="57060"/>
    <lineage>
        <taxon>Eukaryota</taxon>
        <taxon>Metazoa</taxon>
        <taxon>Chordata</taxon>
        <taxon>Craniata</taxon>
        <taxon>Vertebrata</taxon>
        <taxon>Euteleostomi</taxon>
        <taxon>Amphibia</taxon>
        <taxon>Batrachia</taxon>
        <taxon>Anura</taxon>
        <taxon>Neobatrachia</taxon>
        <taxon>Hyloidea</taxon>
        <taxon>Eleutherodactylidae</taxon>
        <taxon>Eleutherodactylinae</taxon>
        <taxon>Eleutherodactylus</taxon>
        <taxon>Eleutherodactylus</taxon>
    </lineage>
</organism>
<feature type="coiled-coil region" evidence="1">
    <location>
        <begin position="59"/>
        <end position="163"/>
    </location>
</feature>
<evidence type="ECO:0000256" key="2">
    <source>
        <dbReference type="SAM" id="MobiDB-lite"/>
    </source>
</evidence>
<name>A0A8J6KHL2_ELECQ</name>
<feature type="region of interest" description="Disordered" evidence="2">
    <location>
        <begin position="1099"/>
        <end position="1120"/>
    </location>
</feature>
<feature type="region of interest" description="Disordered" evidence="2">
    <location>
        <begin position="1344"/>
        <end position="1386"/>
    </location>
</feature>
<dbReference type="InterPro" id="IPR057659">
    <property type="entry name" value="CEP152_CC"/>
</dbReference>
<evidence type="ECO:0000259" key="3">
    <source>
        <dbReference type="Pfam" id="PF25770"/>
    </source>
</evidence>
<feature type="region of interest" description="Disordered" evidence="2">
    <location>
        <begin position="406"/>
        <end position="427"/>
    </location>
</feature>
<dbReference type="Proteomes" id="UP000770717">
    <property type="component" value="Unassembled WGS sequence"/>
</dbReference>
<feature type="compositionally biased region" description="Polar residues" evidence="2">
    <location>
        <begin position="1104"/>
        <end position="1116"/>
    </location>
</feature>
<gene>
    <name evidence="4" type="ORF">GDO78_005360</name>
</gene>
<proteinExistence type="predicted"/>
<sequence>MFPVSDGNGHQTSENIQLKYNPYQLNVARKDGANPDAVRRDDHYGDLQREFLDTGEFLYKARGRQLEELNAKFEESERQLRYLSHQLTIVKDEKDGVAMSLQESQTLLQSAKEEELQLQGRIAALQKTVDGLTANDEQLRKELKVAKLAMDSMQQQVMDLRRSDSIHRAREQHEAVVAMLTKKNEEQVLSLQQKLDKVNAALTEQKEICSRLEQQVKLSERNQEEVKMEKTEIINRLTRSLEESQKQCANLLHTGSIQETTQLRMQLQQMQSSKLISDGMNKALQEEINELKEHITMYESAAKMGVFISDEEEQELSDSYVDLGIPKANWQKSQFNRVMHTNGVRKDISPDEITMELKSELERCLRSNKAKRLQIVHLQSDLKGYQSKNEELKKLLESAEKEAKVSSSNFESRLDSRSPRRSGADTDQEIQRLQIQKQQLQQEIEKHLLCIKELATNEEKLKTANQQLCSEMRQMLEDFDKDKKEALERYERTYEQHHEDIKNHIRMELSETCEAEKEQLCQAYEAKIANLESQIIELTNEMTAVQECYIAVCKEKDTLQDDVRDSMKREFQLNEDKWRAELMQDKEKSLQTLKTELELKHQSSLSEAKDQWEKEIEYTMKVRFDAQFALAKDSWIKEHEKKTELRIQDLEIQWRHKLDRAVQDGRAKSLQNLEDHAIQTEETATVQSASEAERLEELKLQLQTAMQDKNRAVREVQIDLETEHREDIAKQVELALVKAHTRWLEELTSLSEYKANLRLERGKWEKLHELNVKKQISDAVAAAEENWKLGAERVDYSKKEAELEEKVASLKRELERKNEEFEARMKVELGEARALWNKERQEEIQQIQAQNEKDYRTFLNEHRTKISEVLVTAKADFEKQKNELVSQKEVELREISNQQMKQRLWDESLRIQDHHKEILSEIERLMSDIHDELIEKRVLDRFSCTSSTLDAHFLDQMRSYLQKSVKGIVYKAVSSARSDWKQKPGENFAKVSMSAQDRSYIRNAEGVLKSHKKNLSEKQTNDEQFTRKGDPAFCCCENCLQQLEKYKKDCQELRSKLDKACRHLQEAVKDQKLKAEQFKSNEIITQTLRKENAELRQVLEKTKSSSTSQRTPQGQGSEKGCDLCRGNALEDMRAQYIKAVDKIKNDMLRYIHESKGRAAEMLKNEVLRERQETARKMRKYYLTCLQQLLKDDGKNDGAEKKIMNAASKLATMARVLETPISQKTQSRNLRVGLAVSQDETEPEAIKPTKNVLSCSSNRSTDPNTEQKALDELIRRHMKEKLDGNRYSNTEDSSAIKPDLSAHIGIDCVERKLKSVHAGRSVSTPLEDGLAFSSPNANAESLQVTLRKPSKPSGLKDRLCHGNPKSRSDRPKFELQETPVRDENGSNDWSCLNSKGLFETTESSLTNMSHNLNAPGNLSAAGLFSFAEGSRDAFGSRYEGQNHSAHIAKKRDQTLGARHPSKAVGHPPTAVESKPYSDVGRSSQLPSRKLLLDFASPRQDSGFDSPLLS</sequence>
<dbReference type="EMBL" id="WNTK01000002">
    <property type="protein sequence ID" value="KAG9489319.1"/>
    <property type="molecule type" value="Genomic_DNA"/>
</dbReference>
<keyword evidence="1" id="KW-0175">Coiled coil</keyword>
<reference evidence="4" key="1">
    <citation type="thesis" date="2020" institute="ProQuest LLC" country="789 East Eisenhower Parkway, Ann Arbor, MI, USA">
        <title>Comparative Genomics and Chromosome Evolution.</title>
        <authorList>
            <person name="Mudd A.B."/>
        </authorList>
    </citation>
    <scope>NUCLEOTIDE SEQUENCE</scope>
    <source>
        <strain evidence="4">HN-11 Male</strain>
        <tissue evidence="4">Kidney and liver</tissue>
    </source>
</reference>
<dbReference type="Pfam" id="PF25770">
    <property type="entry name" value="CC_CEP63-bind_CEP152"/>
    <property type="match status" value="1"/>
</dbReference>
<dbReference type="OrthoDB" id="10064205at2759"/>
<feature type="region of interest" description="Disordered" evidence="2">
    <location>
        <begin position="1450"/>
        <end position="1482"/>
    </location>
</feature>
<feature type="domain" description="CEP152 CEP63 binding coiled coil" evidence="3">
    <location>
        <begin position="1129"/>
        <end position="1179"/>
    </location>
</feature>
<keyword evidence="5" id="KW-1185">Reference proteome</keyword>
<feature type="compositionally biased region" description="Basic and acidic residues" evidence="2">
    <location>
        <begin position="412"/>
        <end position="424"/>
    </location>
</feature>
<feature type="coiled-coil region" evidence="1">
    <location>
        <begin position="688"/>
        <end position="715"/>
    </location>
</feature>
<comment type="caution">
    <text evidence="4">The sequence shown here is derived from an EMBL/GenBank/DDBJ whole genome shotgun (WGS) entry which is preliminary data.</text>
</comment>
<accession>A0A8J6KHL2</accession>
<evidence type="ECO:0000313" key="4">
    <source>
        <dbReference type="EMBL" id="KAG9489319.1"/>
    </source>
</evidence>
<feature type="region of interest" description="Disordered" evidence="2">
    <location>
        <begin position="1489"/>
        <end position="1508"/>
    </location>
</feature>
<dbReference type="InterPro" id="IPR051235">
    <property type="entry name" value="CEP152/SHC-Transforming"/>
</dbReference>
<feature type="coiled-coil region" evidence="1">
    <location>
        <begin position="195"/>
        <end position="254"/>
    </location>
</feature>
<dbReference type="PANTHER" id="PTHR10337:SF6">
    <property type="entry name" value="CENTROSOMAL PROTEIN OF 152 KDA"/>
    <property type="match status" value="1"/>
</dbReference>